<evidence type="ECO:0000313" key="8">
    <source>
        <dbReference type="EMBL" id="MEK8053084.1"/>
    </source>
</evidence>
<evidence type="ECO:0000256" key="2">
    <source>
        <dbReference type="ARBA" id="ARBA00022448"/>
    </source>
</evidence>
<name>A0ABU9CMP9_9BURK</name>
<dbReference type="InterPro" id="IPR017871">
    <property type="entry name" value="ABC_transporter-like_CS"/>
</dbReference>
<evidence type="ECO:0000256" key="4">
    <source>
        <dbReference type="ARBA" id="ARBA00022741"/>
    </source>
</evidence>
<dbReference type="PANTHER" id="PTHR43820">
    <property type="entry name" value="HIGH-AFFINITY BRANCHED-CHAIN AMINO ACID TRANSPORT ATP-BINDING PROTEIN LIVF"/>
    <property type="match status" value="1"/>
</dbReference>
<dbReference type="Pfam" id="PF00005">
    <property type="entry name" value="ABC_tran"/>
    <property type="match status" value="1"/>
</dbReference>
<dbReference type="PROSITE" id="PS00211">
    <property type="entry name" value="ABC_TRANSPORTER_1"/>
    <property type="match status" value="1"/>
</dbReference>
<proteinExistence type="inferred from homology"/>
<evidence type="ECO:0000259" key="7">
    <source>
        <dbReference type="PROSITE" id="PS50893"/>
    </source>
</evidence>
<keyword evidence="2" id="KW-0813">Transport</keyword>
<comment type="caution">
    <text evidence="8">The sequence shown here is derived from an EMBL/GenBank/DDBJ whole genome shotgun (WGS) entry which is preliminary data.</text>
</comment>
<dbReference type="InterPro" id="IPR052156">
    <property type="entry name" value="BCAA_Transport_ATP-bd_LivF"/>
</dbReference>
<dbReference type="GO" id="GO:0005524">
    <property type="term" value="F:ATP binding"/>
    <property type="evidence" value="ECO:0007669"/>
    <property type="project" value="UniProtKB-KW"/>
</dbReference>
<dbReference type="RefSeq" id="WP_341412815.1">
    <property type="nucleotide sequence ID" value="NZ_JBBUTH010000010.1"/>
</dbReference>
<evidence type="ECO:0000256" key="6">
    <source>
        <dbReference type="ARBA" id="ARBA00022970"/>
    </source>
</evidence>
<dbReference type="InterPro" id="IPR003439">
    <property type="entry name" value="ABC_transporter-like_ATP-bd"/>
</dbReference>
<dbReference type="Gene3D" id="3.40.50.300">
    <property type="entry name" value="P-loop containing nucleotide triphosphate hydrolases"/>
    <property type="match status" value="1"/>
</dbReference>
<dbReference type="EMBL" id="JBBUTH010000010">
    <property type="protein sequence ID" value="MEK8053084.1"/>
    <property type="molecule type" value="Genomic_DNA"/>
</dbReference>
<keyword evidence="5 8" id="KW-0067">ATP-binding</keyword>
<sequence>MNPMLVVDNLRAGYAGVPVVHGASLHVARGEIVSIIGANGAGKSTLVACLCGLVQPMSGRVMMDGRDVTAVPAHRRQASGIAVVLEGRHLFPELSVRDNLAIAEATGERQRRGHRRLTRDEVFELFPVVRERLASPVGLLSGGQQQMVAIARALLLQPDLLVLDELTTGLAPIVVKDILNVLTRLRDRGLSLLLVEQSIRIAADLSDRSYVMSVGRMVHEVGADDWPRLLADDALVKAYLHG</sequence>
<accession>A0ABU9CMP9</accession>
<dbReference type="PANTHER" id="PTHR43820:SF4">
    <property type="entry name" value="HIGH-AFFINITY BRANCHED-CHAIN AMINO ACID TRANSPORT ATP-BINDING PROTEIN LIVF"/>
    <property type="match status" value="1"/>
</dbReference>
<comment type="similarity">
    <text evidence="1">Belongs to the ABC transporter superfamily.</text>
</comment>
<dbReference type="Proteomes" id="UP001365405">
    <property type="component" value="Unassembled WGS sequence"/>
</dbReference>
<protein>
    <submittedName>
        <fullName evidence="8">ABC transporter ATP-binding protein</fullName>
    </submittedName>
</protein>
<keyword evidence="9" id="KW-1185">Reference proteome</keyword>
<dbReference type="InterPro" id="IPR027417">
    <property type="entry name" value="P-loop_NTPase"/>
</dbReference>
<evidence type="ECO:0000256" key="1">
    <source>
        <dbReference type="ARBA" id="ARBA00005417"/>
    </source>
</evidence>
<dbReference type="CDD" id="cd03224">
    <property type="entry name" value="ABC_TM1139_LivF_branched"/>
    <property type="match status" value="1"/>
</dbReference>
<keyword evidence="6" id="KW-0029">Amino-acid transport</keyword>
<keyword evidence="3" id="KW-0472">Membrane</keyword>
<organism evidence="8 9">
    <name type="scientific">Pseudaquabacterium inlustre</name>
    <dbReference type="NCBI Taxonomy" id="2984192"/>
    <lineage>
        <taxon>Bacteria</taxon>
        <taxon>Pseudomonadati</taxon>
        <taxon>Pseudomonadota</taxon>
        <taxon>Betaproteobacteria</taxon>
        <taxon>Burkholderiales</taxon>
        <taxon>Sphaerotilaceae</taxon>
        <taxon>Pseudaquabacterium</taxon>
    </lineage>
</organism>
<evidence type="ECO:0000256" key="5">
    <source>
        <dbReference type="ARBA" id="ARBA00022840"/>
    </source>
</evidence>
<dbReference type="InterPro" id="IPR003593">
    <property type="entry name" value="AAA+_ATPase"/>
</dbReference>
<feature type="domain" description="ABC transporter" evidence="7">
    <location>
        <begin position="5"/>
        <end position="239"/>
    </location>
</feature>
<gene>
    <name evidence="8" type="ORF">AACH10_22715</name>
</gene>
<keyword evidence="3" id="KW-1003">Cell membrane</keyword>
<keyword evidence="4" id="KW-0547">Nucleotide-binding</keyword>
<evidence type="ECO:0000256" key="3">
    <source>
        <dbReference type="ARBA" id="ARBA00022475"/>
    </source>
</evidence>
<evidence type="ECO:0000313" key="9">
    <source>
        <dbReference type="Proteomes" id="UP001365405"/>
    </source>
</evidence>
<dbReference type="PROSITE" id="PS50893">
    <property type="entry name" value="ABC_TRANSPORTER_2"/>
    <property type="match status" value="1"/>
</dbReference>
<dbReference type="SMART" id="SM00382">
    <property type="entry name" value="AAA"/>
    <property type="match status" value="1"/>
</dbReference>
<reference evidence="8 9" key="1">
    <citation type="submission" date="2024-04" db="EMBL/GenBank/DDBJ databases">
        <title>Novel species of the genus Ideonella isolated from streams.</title>
        <authorList>
            <person name="Lu H."/>
        </authorList>
    </citation>
    <scope>NUCLEOTIDE SEQUENCE [LARGE SCALE GENOMIC DNA]</scope>
    <source>
        <strain evidence="8 9">DXS22W</strain>
    </source>
</reference>
<dbReference type="SUPFAM" id="SSF52540">
    <property type="entry name" value="P-loop containing nucleoside triphosphate hydrolases"/>
    <property type="match status" value="1"/>
</dbReference>